<dbReference type="PANTHER" id="PTHR43774:SF1">
    <property type="entry name" value="PEPTIDE METHIONINE SULFOXIDE REDUCTASE MSRA 2"/>
    <property type="match status" value="1"/>
</dbReference>
<dbReference type="GO" id="GO:0008113">
    <property type="term" value="F:peptide-methionine (S)-S-oxide reductase activity"/>
    <property type="evidence" value="ECO:0007669"/>
    <property type="project" value="UniProtKB-EC"/>
</dbReference>
<evidence type="ECO:0000256" key="1">
    <source>
        <dbReference type="ARBA" id="ARBA00005591"/>
    </source>
</evidence>
<comment type="catalytic activity">
    <reaction evidence="3 5">
        <text>L-methionyl-[protein] + [thioredoxin]-disulfide + H2O = L-methionyl-(S)-S-oxide-[protein] + [thioredoxin]-dithiol</text>
        <dbReference type="Rhea" id="RHEA:14217"/>
        <dbReference type="Rhea" id="RHEA-COMP:10698"/>
        <dbReference type="Rhea" id="RHEA-COMP:10700"/>
        <dbReference type="Rhea" id="RHEA-COMP:12313"/>
        <dbReference type="Rhea" id="RHEA-COMP:12315"/>
        <dbReference type="ChEBI" id="CHEBI:15377"/>
        <dbReference type="ChEBI" id="CHEBI:16044"/>
        <dbReference type="ChEBI" id="CHEBI:29950"/>
        <dbReference type="ChEBI" id="CHEBI:44120"/>
        <dbReference type="ChEBI" id="CHEBI:50058"/>
        <dbReference type="EC" id="1.8.4.11"/>
    </reaction>
</comment>
<comment type="similarity">
    <text evidence="1 5">Belongs to the MsrA Met sulfoxide reductase family.</text>
</comment>
<evidence type="ECO:0000256" key="5">
    <source>
        <dbReference type="HAMAP-Rule" id="MF_01401"/>
    </source>
</evidence>
<proteinExistence type="inferred from homology"/>
<comment type="caution">
    <text evidence="8">The sequence shown here is derived from an EMBL/GenBank/DDBJ whole genome shotgun (WGS) entry which is preliminary data.</text>
</comment>
<accession>A0ABV0KI18</accession>
<feature type="domain" description="Peptide methionine sulphoxide reductase MsrA" evidence="7">
    <location>
        <begin position="65"/>
        <end position="217"/>
    </location>
</feature>
<evidence type="ECO:0000256" key="4">
    <source>
        <dbReference type="ARBA" id="ARBA00048782"/>
    </source>
</evidence>
<evidence type="ECO:0000256" key="6">
    <source>
        <dbReference type="SAM" id="Phobius"/>
    </source>
</evidence>
<evidence type="ECO:0000256" key="2">
    <source>
        <dbReference type="ARBA" id="ARBA00023002"/>
    </source>
</evidence>
<reference evidence="8 9" key="1">
    <citation type="submission" date="2022-04" db="EMBL/GenBank/DDBJ databases">
        <title>Positive selection, recombination, and allopatry shape intraspecific diversity of widespread and dominant cyanobacteria.</title>
        <authorList>
            <person name="Wei J."/>
            <person name="Shu W."/>
            <person name="Hu C."/>
        </authorList>
    </citation>
    <scope>NUCLEOTIDE SEQUENCE [LARGE SCALE GENOMIC DNA]</scope>
    <source>
        <strain evidence="8 9">AS-A4</strain>
    </source>
</reference>
<dbReference type="NCBIfam" id="TIGR00401">
    <property type="entry name" value="msrA"/>
    <property type="match status" value="1"/>
</dbReference>
<gene>
    <name evidence="5 8" type="primary">msrA</name>
    <name evidence="8" type="ORF">NDI38_09620</name>
</gene>
<evidence type="ECO:0000256" key="3">
    <source>
        <dbReference type="ARBA" id="ARBA00047806"/>
    </source>
</evidence>
<sequence>MPTTLLSRSIRRLSILSLVVLALIGGAFYLRLSRSSAETPQSLVQGTFPDPAVNMPASQAKGMQTAVLAGGCFWGVEAVFEHLNGVSDVVSGYAGGSAETANYGLVSFGQTGHAESVRVTYDPAKISYGQLLKVYFAVAHDPTQVNRQGPDAGKQYRSAIFYENDEQKQVAQAYIDQLNQAGTFRKSIATQLAPLNGFYAAEADHQNFIDRNPNYPYVVIHDLPKLKQLKEQFVALYKK</sequence>
<organism evidence="8 9">
    <name type="scientific">Stenomitos frigidus AS-A4</name>
    <dbReference type="NCBI Taxonomy" id="2933935"/>
    <lineage>
        <taxon>Bacteria</taxon>
        <taxon>Bacillati</taxon>
        <taxon>Cyanobacteriota</taxon>
        <taxon>Cyanophyceae</taxon>
        <taxon>Leptolyngbyales</taxon>
        <taxon>Leptolyngbyaceae</taxon>
        <taxon>Stenomitos</taxon>
    </lineage>
</organism>
<feature type="transmembrane region" description="Helical" evidence="6">
    <location>
        <begin position="12"/>
        <end position="32"/>
    </location>
</feature>
<dbReference type="SUPFAM" id="SSF55068">
    <property type="entry name" value="Peptide methionine sulfoxide reductase"/>
    <property type="match status" value="1"/>
</dbReference>
<keyword evidence="6" id="KW-0812">Transmembrane</keyword>
<keyword evidence="2 5" id="KW-0560">Oxidoreductase</keyword>
<evidence type="ECO:0000313" key="8">
    <source>
        <dbReference type="EMBL" id="MEP1058696.1"/>
    </source>
</evidence>
<keyword evidence="9" id="KW-1185">Reference proteome</keyword>
<dbReference type="PANTHER" id="PTHR43774">
    <property type="entry name" value="PEPTIDE METHIONINE SULFOXIDE REDUCTASE"/>
    <property type="match status" value="1"/>
</dbReference>
<evidence type="ECO:0000313" key="9">
    <source>
        <dbReference type="Proteomes" id="UP001476950"/>
    </source>
</evidence>
<comment type="catalytic activity">
    <reaction evidence="4 5">
        <text>[thioredoxin]-disulfide + L-methionine + H2O = L-methionine (S)-S-oxide + [thioredoxin]-dithiol</text>
        <dbReference type="Rhea" id="RHEA:19993"/>
        <dbReference type="Rhea" id="RHEA-COMP:10698"/>
        <dbReference type="Rhea" id="RHEA-COMP:10700"/>
        <dbReference type="ChEBI" id="CHEBI:15377"/>
        <dbReference type="ChEBI" id="CHEBI:29950"/>
        <dbReference type="ChEBI" id="CHEBI:50058"/>
        <dbReference type="ChEBI" id="CHEBI:57844"/>
        <dbReference type="ChEBI" id="CHEBI:58772"/>
        <dbReference type="EC" id="1.8.4.11"/>
    </reaction>
</comment>
<comment type="function">
    <text evidence="5">Has an important function as a repair enzyme for proteins that have been inactivated by oxidation. Catalyzes the reversible oxidation-reduction of methionine sulfoxide in proteins to methionine.</text>
</comment>
<protein>
    <recommendedName>
        <fullName evidence="5">Peptide methionine sulfoxide reductase MsrA</fullName>
        <shortName evidence="5">Protein-methionine-S-oxide reductase</shortName>
        <ecNumber evidence="5">1.8.4.11</ecNumber>
    </recommendedName>
    <alternativeName>
        <fullName evidence="5">Peptide-methionine (S)-S-oxide reductase</fullName>
        <shortName evidence="5">Peptide Met(O) reductase</shortName>
    </alternativeName>
</protein>
<keyword evidence="6" id="KW-1133">Transmembrane helix</keyword>
<dbReference type="EMBL" id="JAMPLM010000006">
    <property type="protein sequence ID" value="MEP1058696.1"/>
    <property type="molecule type" value="Genomic_DNA"/>
</dbReference>
<dbReference type="RefSeq" id="WP_199322188.1">
    <property type="nucleotide sequence ID" value="NZ_JAMPLM010000006.1"/>
</dbReference>
<dbReference type="InterPro" id="IPR036509">
    <property type="entry name" value="Met_Sox_Rdtase_MsrA_sf"/>
</dbReference>
<name>A0ABV0KI18_9CYAN</name>
<dbReference type="HAMAP" id="MF_01401">
    <property type="entry name" value="MsrA"/>
    <property type="match status" value="1"/>
</dbReference>
<evidence type="ECO:0000259" key="7">
    <source>
        <dbReference type="Pfam" id="PF01625"/>
    </source>
</evidence>
<dbReference type="Proteomes" id="UP001476950">
    <property type="component" value="Unassembled WGS sequence"/>
</dbReference>
<keyword evidence="6" id="KW-0472">Membrane</keyword>
<feature type="active site" evidence="5">
    <location>
        <position position="72"/>
    </location>
</feature>
<dbReference type="InterPro" id="IPR002569">
    <property type="entry name" value="Met_Sox_Rdtase_MsrA_dom"/>
</dbReference>
<dbReference type="Pfam" id="PF01625">
    <property type="entry name" value="PMSR"/>
    <property type="match status" value="1"/>
</dbReference>
<dbReference type="EC" id="1.8.4.11" evidence="5"/>
<dbReference type="Gene3D" id="3.30.1060.10">
    <property type="entry name" value="Peptide methionine sulphoxide reductase MsrA"/>
    <property type="match status" value="1"/>
</dbReference>